<gene>
    <name evidence="2" type="ORF">B0H65DRAFT_321902</name>
</gene>
<comment type="caution">
    <text evidence="2">The sequence shown here is derived from an EMBL/GenBank/DDBJ whole genome shotgun (WGS) entry which is preliminary data.</text>
</comment>
<keyword evidence="3" id="KW-1185">Reference proteome</keyword>
<feature type="region of interest" description="Disordered" evidence="1">
    <location>
        <begin position="125"/>
        <end position="153"/>
    </location>
</feature>
<protein>
    <submittedName>
        <fullName evidence="2">Uncharacterized protein</fullName>
    </submittedName>
</protein>
<accession>A0AAE0MPA0</accession>
<dbReference type="AlphaFoldDB" id="A0AAE0MPA0"/>
<evidence type="ECO:0000313" key="3">
    <source>
        <dbReference type="Proteomes" id="UP001278500"/>
    </source>
</evidence>
<name>A0AAE0MPA0_9PEZI</name>
<feature type="compositionally biased region" description="Polar residues" evidence="1">
    <location>
        <begin position="130"/>
        <end position="145"/>
    </location>
</feature>
<sequence length="315" mass="34314">MLSHGFRSRVGHCVLASFPLPVARCPSPLLLLLMLTFFFYLTGQRELFSSCSSRSSQDYQHCLSYSCQISEYDASILYGTAGSQPVLLPVTPLSVSIPSFKTLITWGIVCCKSALSCCCKANHPPPPKQKGSQSWSDQGLQTTSPPVGKTGSRNGHAVLDWSTRHWAAASCRPLLPKGPSGPAFEPRQFQRTDLRLECIGSGMDWPFCLPINTLLLDPSGPFCCCTESSLLAPLFTSHPSQLLLLLLLLPFISRVFPHPRSPSHPAHCVVALLWCFPSGTLLTYIHTTYIHIHPPADPPACSLLPACAACLLLVD</sequence>
<organism evidence="2 3">
    <name type="scientific">Neurospora tetraspora</name>
    <dbReference type="NCBI Taxonomy" id="94610"/>
    <lineage>
        <taxon>Eukaryota</taxon>
        <taxon>Fungi</taxon>
        <taxon>Dikarya</taxon>
        <taxon>Ascomycota</taxon>
        <taxon>Pezizomycotina</taxon>
        <taxon>Sordariomycetes</taxon>
        <taxon>Sordariomycetidae</taxon>
        <taxon>Sordariales</taxon>
        <taxon>Sordariaceae</taxon>
        <taxon>Neurospora</taxon>
    </lineage>
</organism>
<dbReference type="GeneID" id="87860572"/>
<reference evidence="2" key="2">
    <citation type="submission" date="2023-06" db="EMBL/GenBank/DDBJ databases">
        <authorList>
            <consortium name="Lawrence Berkeley National Laboratory"/>
            <person name="Haridas S."/>
            <person name="Hensen N."/>
            <person name="Bonometti L."/>
            <person name="Westerberg I."/>
            <person name="Brannstrom I.O."/>
            <person name="Guillou S."/>
            <person name="Cros-Aarteil S."/>
            <person name="Calhoun S."/>
            <person name="Kuo A."/>
            <person name="Mondo S."/>
            <person name="Pangilinan J."/>
            <person name="Riley R."/>
            <person name="Labutti K."/>
            <person name="Andreopoulos B."/>
            <person name="Lipzen A."/>
            <person name="Chen C."/>
            <person name="Yanf M."/>
            <person name="Daum C."/>
            <person name="Ng V."/>
            <person name="Clum A."/>
            <person name="Steindorff A."/>
            <person name="Ohm R."/>
            <person name="Martin F."/>
            <person name="Silar P."/>
            <person name="Natvig D."/>
            <person name="Lalanne C."/>
            <person name="Gautier V."/>
            <person name="Ament-Velasquez S.L."/>
            <person name="Kruys A."/>
            <person name="Hutchinson M.I."/>
            <person name="Powell A.J."/>
            <person name="Barry K."/>
            <person name="Miller A.N."/>
            <person name="Grigoriev I.V."/>
            <person name="Debuchy R."/>
            <person name="Gladieux P."/>
            <person name="Thoren M.H."/>
            <person name="Johannesson H."/>
        </authorList>
    </citation>
    <scope>NUCLEOTIDE SEQUENCE</scope>
    <source>
        <strain evidence="2">CBS 560.94</strain>
    </source>
</reference>
<dbReference type="EMBL" id="JAUEPP010000008">
    <property type="protein sequence ID" value="KAK3338404.1"/>
    <property type="molecule type" value="Genomic_DNA"/>
</dbReference>
<dbReference type="RefSeq" id="XP_062677855.1">
    <property type="nucleotide sequence ID" value="XM_062823418.1"/>
</dbReference>
<evidence type="ECO:0000313" key="2">
    <source>
        <dbReference type="EMBL" id="KAK3338404.1"/>
    </source>
</evidence>
<dbReference type="Proteomes" id="UP001278500">
    <property type="component" value="Unassembled WGS sequence"/>
</dbReference>
<reference evidence="2" key="1">
    <citation type="journal article" date="2023" name="Mol. Phylogenet. Evol.">
        <title>Genome-scale phylogeny and comparative genomics of the fungal order Sordariales.</title>
        <authorList>
            <person name="Hensen N."/>
            <person name="Bonometti L."/>
            <person name="Westerberg I."/>
            <person name="Brannstrom I.O."/>
            <person name="Guillou S."/>
            <person name="Cros-Aarteil S."/>
            <person name="Calhoun S."/>
            <person name="Haridas S."/>
            <person name="Kuo A."/>
            <person name="Mondo S."/>
            <person name="Pangilinan J."/>
            <person name="Riley R."/>
            <person name="LaButti K."/>
            <person name="Andreopoulos B."/>
            <person name="Lipzen A."/>
            <person name="Chen C."/>
            <person name="Yan M."/>
            <person name="Daum C."/>
            <person name="Ng V."/>
            <person name="Clum A."/>
            <person name="Steindorff A."/>
            <person name="Ohm R.A."/>
            <person name="Martin F."/>
            <person name="Silar P."/>
            <person name="Natvig D.O."/>
            <person name="Lalanne C."/>
            <person name="Gautier V."/>
            <person name="Ament-Velasquez S.L."/>
            <person name="Kruys A."/>
            <person name="Hutchinson M.I."/>
            <person name="Powell A.J."/>
            <person name="Barry K."/>
            <person name="Miller A.N."/>
            <person name="Grigoriev I.V."/>
            <person name="Debuchy R."/>
            <person name="Gladieux P."/>
            <person name="Hiltunen Thoren M."/>
            <person name="Johannesson H."/>
        </authorList>
    </citation>
    <scope>NUCLEOTIDE SEQUENCE</scope>
    <source>
        <strain evidence="2">CBS 560.94</strain>
    </source>
</reference>
<proteinExistence type="predicted"/>
<evidence type="ECO:0000256" key="1">
    <source>
        <dbReference type="SAM" id="MobiDB-lite"/>
    </source>
</evidence>